<protein>
    <submittedName>
        <fullName evidence="1">2589_t:CDS:1</fullName>
    </submittedName>
</protein>
<keyword evidence="2" id="KW-1185">Reference proteome</keyword>
<evidence type="ECO:0000313" key="1">
    <source>
        <dbReference type="EMBL" id="CAG8556798.1"/>
    </source>
</evidence>
<dbReference type="EMBL" id="CAJVPK010000882">
    <property type="protein sequence ID" value="CAG8556798.1"/>
    <property type="molecule type" value="Genomic_DNA"/>
</dbReference>
<proteinExistence type="predicted"/>
<sequence length="279" mass="33384">MINNYENDQEQDDIEWVSGSSMTRMRWTNNSFDDVSTAYVIPLRQIHYNSAMSHCTHSTRRGDMALLVHAPKREISICLNNMRNEISISMKEIESFRLGRDFSIVIKLKFNFVRTYYFHSKGFPYRDKPTRTNKDPTNGRLNTLRCFNLKPETHIGTAEITRLDELFKNLLFPQMSQLNQNFPPQKYYNSVYQNDGIKMKEMYITCIIPTQKRAVVYSSDGILSHFKFHVRQRFGWKWERMWYKSDMGGWYKLEEESDWKNLKRQAQDKGLPRTEIYFR</sequence>
<dbReference type="Proteomes" id="UP000789706">
    <property type="component" value="Unassembled WGS sequence"/>
</dbReference>
<organism evidence="1 2">
    <name type="scientific">Diversispora eburnea</name>
    <dbReference type="NCBI Taxonomy" id="1213867"/>
    <lineage>
        <taxon>Eukaryota</taxon>
        <taxon>Fungi</taxon>
        <taxon>Fungi incertae sedis</taxon>
        <taxon>Mucoromycota</taxon>
        <taxon>Glomeromycotina</taxon>
        <taxon>Glomeromycetes</taxon>
        <taxon>Diversisporales</taxon>
        <taxon>Diversisporaceae</taxon>
        <taxon>Diversispora</taxon>
    </lineage>
</organism>
<dbReference type="AlphaFoldDB" id="A0A9N9FSD9"/>
<gene>
    <name evidence="1" type="ORF">DEBURN_LOCUS7381</name>
</gene>
<reference evidence="1" key="1">
    <citation type="submission" date="2021-06" db="EMBL/GenBank/DDBJ databases">
        <authorList>
            <person name="Kallberg Y."/>
            <person name="Tangrot J."/>
            <person name="Rosling A."/>
        </authorList>
    </citation>
    <scope>NUCLEOTIDE SEQUENCE</scope>
    <source>
        <strain evidence="1">AZ414A</strain>
    </source>
</reference>
<name>A0A9N9FSD9_9GLOM</name>
<comment type="caution">
    <text evidence="1">The sequence shown here is derived from an EMBL/GenBank/DDBJ whole genome shotgun (WGS) entry which is preliminary data.</text>
</comment>
<dbReference type="OrthoDB" id="2378212at2759"/>
<evidence type="ECO:0000313" key="2">
    <source>
        <dbReference type="Proteomes" id="UP000789706"/>
    </source>
</evidence>
<accession>A0A9N9FSD9</accession>